<evidence type="ECO:0000259" key="1">
    <source>
        <dbReference type="Pfam" id="PF12728"/>
    </source>
</evidence>
<dbReference type="EMBL" id="QPIW01000001">
    <property type="protein sequence ID" value="RDB07829.1"/>
    <property type="molecule type" value="Genomic_DNA"/>
</dbReference>
<organism evidence="2 3">
    <name type="scientific">Runella aurantiaca</name>
    <dbReference type="NCBI Taxonomy" id="2282308"/>
    <lineage>
        <taxon>Bacteria</taxon>
        <taxon>Pseudomonadati</taxon>
        <taxon>Bacteroidota</taxon>
        <taxon>Cytophagia</taxon>
        <taxon>Cytophagales</taxon>
        <taxon>Spirosomataceae</taxon>
        <taxon>Runella</taxon>
    </lineage>
</organism>
<dbReference type="RefSeq" id="WP_114459364.1">
    <property type="nucleotide sequence ID" value="NZ_QPIW01000001.1"/>
</dbReference>
<dbReference type="Pfam" id="PF12728">
    <property type="entry name" value="HTH_17"/>
    <property type="match status" value="1"/>
</dbReference>
<dbReference type="OrthoDB" id="9806994at2"/>
<sequence length="65" mass="7553">MAIKTPPPEPLLDRKSAARFLCVSPGTLAVWDCTKRYDLKPIKIGRAVRYRRADLEKFIEQRLRP</sequence>
<protein>
    <submittedName>
        <fullName evidence="2">DNA-binding protein</fullName>
    </submittedName>
</protein>
<dbReference type="Proteomes" id="UP000253141">
    <property type="component" value="Unassembled WGS sequence"/>
</dbReference>
<name>A0A369IDH9_9BACT</name>
<keyword evidence="3" id="KW-1185">Reference proteome</keyword>
<keyword evidence="2" id="KW-0238">DNA-binding</keyword>
<feature type="domain" description="Helix-turn-helix" evidence="1">
    <location>
        <begin position="12"/>
        <end position="62"/>
    </location>
</feature>
<reference evidence="2 3" key="1">
    <citation type="submission" date="2018-07" db="EMBL/GenBank/DDBJ databases">
        <title>Genome analysis of Runella aurantiaca.</title>
        <authorList>
            <person name="Yang X."/>
        </authorList>
    </citation>
    <scope>NUCLEOTIDE SEQUENCE [LARGE SCALE GENOMIC DNA]</scope>
    <source>
        <strain evidence="2 3">YX9</strain>
    </source>
</reference>
<evidence type="ECO:0000313" key="3">
    <source>
        <dbReference type="Proteomes" id="UP000253141"/>
    </source>
</evidence>
<proteinExistence type="predicted"/>
<dbReference type="GO" id="GO:0003677">
    <property type="term" value="F:DNA binding"/>
    <property type="evidence" value="ECO:0007669"/>
    <property type="project" value="UniProtKB-KW"/>
</dbReference>
<dbReference type="InterPro" id="IPR041657">
    <property type="entry name" value="HTH_17"/>
</dbReference>
<gene>
    <name evidence="2" type="ORF">DVG78_01890</name>
</gene>
<evidence type="ECO:0000313" key="2">
    <source>
        <dbReference type="EMBL" id="RDB07829.1"/>
    </source>
</evidence>
<dbReference type="InterPro" id="IPR009061">
    <property type="entry name" value="DNA-bd_dom_put_sf"/>
</dbReference>
<accession>A0A369IDH9</accession>
<comment type="caution">
    <text evidence="2">The sequence shown here is derived from an EMBL/GenBank/DDBJ whole genome shotgun (WGS) entry which is preliminary data.</text>
</comment>
<dbReference type="AlphaFoldDB" id="A0A369IDH9"/>
<dbReference type="SUPFAM" id="SSF46955">
    <property type="entry name" value="Putative DNA-binding domain"/>
    <property type="match status" value="1"/>
</dbReference>